<dbReference type="EMBL" id="CP092109">
    <property type="protein sequence ID" value="UWZ78104.1"/>
    <property type="molecule type" value="Genomic_DNA"/>
</dbReference>
<organism evidence="2 3">
    <name type="scientific">Geoalkalibacter halelectricus</name>
    <dbReference type="NCBI Taxonomy" id="2847045"/>
    <lineage>
        <taxon>Bacteria</taxon>
        <taxon>Pseudomonadati</taxon>
        <taxon>Thermodesulfobacteriota</taxon>
        <taxon>Desulfuromonadia</taxon>
        <taxon>Desulfuromonadales</taxon>
        <taxon>Geoalkalibacteraceae</taxon>
        <taxon>Geoalkalibacter</taxon>
    </lineage>
</organism>
<dbReference type="SUPFAM" id="SSF53850">
    <property type="entry name" value="Periplasmic binding protein-like II"/>
    <property type="match status" value="1"/>
</dbReference>
<reference evidence="2" key="1">
    <citation type="journal article" date="2022" name="Environ. Microbiol.">
        <title>Geoalkalibacter halelectricus SAP #1 sp. nov. possessing extracellular electron transfer and mineral#reducing capabilities from a haloalkaline environment.</title>
        <authorList>
            <person name="Yadav S."/>
            <person name="Singh R."/>
            <person name="Sundharam S.S."/>
            <person name="Chaudhary S."/>
            <person name="Krishnamurthi S."/>
            <person name="Patil S.A."/>
        </authorList>
    </citation>
    <scope>NUCLEOTIDE SEQUENCE</scope>
    <source>
        <strain evidence="2">SAP-1</strain>
    </source>
</reference>
<dbReference type="InterPro" id="IPR011852">
    <property type="entry name" value="TRAP_TAXI"/>
</dbReference>
<keyword evidence="1" id="KW-0472">Membrane</keyword>
<evidence type="ECO:0000313" key="2">
    <source>
        <dbReference type="EMBL" id="UWZ78104.1"/>
    </source>
</evidence>
<evidence type="ECO:0000313" key="3">
    <source>
        <dbReference type="Proteomes" id="UP001060414"/>
    </source>
</evidence>
<dbReference type="Gene3D" id="3.40.190.10">
    <property type="entry name" value="Periplasmic binding protein-like II"/>
    <property type="match status" value="2"/>
</dbReference>
<dbReference type="RefSeq" id="WP_260746453.1">
    <property type="nucleotide sequence ID" value="NZ_CP092109.1"/>
</dbReference>
<dbReference type="Proteomes" id="UP001060414">
    <property type="component" value="Chromosome"/>
</dbReference>
<dbReference type="PANTHER" id="PTHR42941:SF1">
    <property type="entry name" value="SLL1037 PROTEIN"/>
    <property type="match status" value="1"/>
</dbReference>
<keyword evidence="1" id="KW-1133">Transmembrane helix</keyword>
<dbReference type="PANTHER" id="PTHR42941">
    <property type="entry name" value="SLL1037 PROTEIN"/>
    <property type="match status" value="1"/>
</dbReference>
<gene>
    <name evidence="2" type="ORF">L9S41_10375</name>
</gene>
<protein>
    <submittedName>
        <fullName evidence="2">ABC transporter substrate-binding protein</fullName>
    </submittedName>
</protein>
<proteinExistence type="predicted"/>
<keyword evidence="3" id="KW-1185">Reference proteome</keyword>
<evidence type="ECO:0000256" key="1">
    <source>
        <dbReference type="SAM" id="Phobius"/>
    </source>
</evidence>
<accession>A0ABY5ZI28</accession>
<dbReference type="Pfam" id="PF16868">
    <property type="entry name" value="NMT1_3"/>
    <property type="match status" value="1"/>
</dbReference>
<keyword evidence="1" id="KW-0812">Transmembrane</keyword>
<name>A0ABY5ZI28_9BACT</name>
<feature type="transmembrane region" description="Helical" evidence="1">
    <location>
        <begin position="12"/>
        <end position="34"/>
    </location>
</feature>
<sequence length="428" mass="47797">MAEQTHRSGREAWKVALPAIGLVIFGFWVAYQFVQPAPPKHIRMATGSADGAYHKFARQYVAHLAAEGIELELVPSSGTLDNIAMLHRGEVDIAFVQSGVAADTEDKPLWSLGSLFLEPLWVFVHDSQEVALLRDFQGLRIAVGAEGSGTRPLALELLAANGIDHSNALLLDMGGDAAADRLTAGEIDAAIFVASPQADYVVHLNKTQTVRLFGFKRAAAYARLYPHLSSVVVPQGLIDLARNLPDADVELIAASANLVTTEEFHPALIDLILQTARRVHGSAGWFSDGGQFPSPDFLAFPLLKEAERFYEYGPPFLQRYLPFWAATLIDRLKVMLLPLLVLLIPLFKTLPPIYRWRIRSRIYCWYRDILAVEKQFREAGEATPQMWKELEMIDDEVRRIAVPLSYADELYDLRLHIELVRESMQTPS</sequence>